<dbReference type="Proteomes" id="UP000230069">
    <property type="component" value="Unassembled WGS sequence"/>
</dbReference>
<keyword evidence="2" id="KW-1185">Reference proteome</keyword>
<dbReference type="AlphaFoldDB" id="A0A2G5C0M8"/>
<dbReference type="EMBL" id="KZ305217">
    <property type="protein sequence ID" value="PIA24801.1"/>
    <property type="molecule type" value="Genomic_DNA"/>
</dbReference>
<evidence type="ECO:0000313" key="2">
    <source>
        <dbReference type="Proteomes" id="UP000230069"/>
    </source>
</evidence>
<dbReference type="InParanoid" id="A0A2G5C0M8"/>
<protein>
    <submittedName>
        <fullName evidence="1">Uncharacterized protein</fullName>
    </submittedName>
</protein>
<name>A0A2G5C0M8_AQUCA</name>
<reference evidence="1 2" key="1">
    <citation type="submission" date="2017-09" db="EMBL/GenBank/DDBJ databases">
        <title>WGS assembly of Aquilegia coerulea Goldsmith.</title>
        <authorList>
            <person name="Hodges S."/>
            <person name="Kramer E."/>
            <person name="Nordborg M."/>
            <person name="Tomkins J."/>
            <person name="Borevitz J."/>
            <person name="Derieg N."/>
            <person name="Yan J."/>
            <person name="Mihaltcheva S."/>
            <person name="Hayes R.D."/>
            <person name="Rokhsar D."/>
        </authorList>
    </citation>
    <scope>NUCLEOTIDE SEQUENCE [LARGE SCALE GENOMIC DNA]</scope>
    <source>
        <strain evidence="2">cv. Goldsmith</strain>
    </source>
</reference>
<gene>
    <name evidence="1" type="ORF">AQUCO_26700003v1</name>
</gene>
<evidence type="ECO:0000313" key="1">
    <source>
        <dbReference type="EMBL" id="PIA24801.1"/>
    </source>
</evidence>
<accession>A0A2G5C0M8</accession>
<sequence>MIYPPWSICKASCQSTFPLRIQEYLGLGKATNLFTLNGPSEPIINIFPNAHSRARSICCGKPPTFVKGADDTVFSSLDL</sequence>
<organism evidence="1 2">
    <name type="scientific">Aquilegia coerulea</name>
    <name type="common">Rocky mountain columbine</name>
    <dbReference type="NCBI Taxonomy" id="218851"/>
    <lineage>
        <taxon>Eukaryota</taxon>
        <taxon>Viridiplantae</taxon>
        <taxon>Streptophyta</taxon>
        <taxon>Embryophyta</taxon>
        <taxon>Tracheophyta</taxon>
        <taxon>Spermatophyta</taxon>
        <taxon>Magnoliopsida</taxon>
        <taxon>Ranunculales</taxon>
        <taxon>Ranunculaceae</taxon>
        <taxon>Thalictroideae</taxon>
        <taxon>Aquilegia</taxon>
    </lineage>
</organism>
<proteinExistence type="predicted"/>